<dbReference type="SUPFAM" id="SSF53448">
    <property type="entry name" value="Nucleotide-diphospho-sugar transferases"/>
    <property type="match status" value="1"/>
</dbReference>
<evidence type="ECO:0000313" key="2">
    <source>
        <dbReference type="EMBL" id="MVQ32855.1"/>
    </source>
</evidence>
<evidence type="ECO:0000259" key="1">
    <source>
        <dbReference type="Pfam" id="PF13712"/>
    </source>
</evidence>
<protein>
    <recommendedName>
        <fullName evidence="1">Streptomycin biosynthesis protein StrF domain-containing protein</fullName>
    </recommendedName>
</protein>
<evidence type="ECO:0000313" key="3">
    <source>
        <dbReference type="Proteomes" id="UP000469385"/>
    </source>
</evidence>
<dbReference type="Proteomes" id="UP000469385">
    <property type="component" value="Unassembled WGS sequence"/>
</dbReference>
<dbReference type="EMBL" id="WSEL01000011">
    <property type="protein sequence ID" value="MVQ32855.1"/>
    <property type="molecule type" value="Genomic_DNA"/>
</dbReference>
<sequence>MRVRPIAWLKNTARNRLKDGLLGRLVAPSARDVTFERVRIVSATRMDEQTFWKSSALGQSLAIRRKDARLVFDIAFSNKAGLPKVYNAAITLAGPRDALLFVHDDIWLDDPQWLDKLLVSLKRYDVVGLAGNRRRVAGQPAWLYTKEEGGRFWLDGENLSGAVCHGKAAKGKVSYFGPSPARCELLDGLFIAARGDVLKHSRVGFDDRFNFHFYDLDFCRGARVAGLSVGTWPIMVTHQSTGAFNSPSWYEGRDKYLGKWRT</sequence>
<dbReference type="AlphaFoldDB" id="A0A6N8J201"/>
<comment type="caution">
    <text evidence="2">The sequence shown here is derived from an EMBL/GenBank/DDBJ whole genome shotgun (WGS) entry which is preliminary data.</text>
</comment>
<proteinExistence type="predicted"/>
<dbReference type="RefSeq" id="WP_157400964.1">
    <property type="nucleotide sequence ID" value="NZ_WSEL01000011.1"/>
</dbReference>
<gene>
    <name evidence="2" type="ORF">GON04_25605</name>
</gene>
<organism evidence="2 3">
    <name type="scientific">Ramlibacter pinisoli</name>
    <dbReference type="NCBI Taxonomy" id="2682844"/>
    <lineage>
        <taxon>Bacteria</taxon>
        <taxon>Pseudomonadati</taxon>
        <taxon>Pseudomonadota</taxon>
        <taxon>Betaproteobacteria</taxon>
        <taxon>Burkholderiales</taxon>
        <taxon>Comamonadaceae</taxon>
        <taxon>Ramlibacter</taxon>
    </lineage>
</organism>
<dbReference type="InterPro" id="IPR029044">
    <property type="entry name" value="Nucleotide-diphossugar_trans"/>
</dbReference>
<accession>A0A6N8J201</accession>
<reference evidence="2 3" key="1">
    <citation type="submission" date="2019-12" db="EMBL/GenBank/DDBJ databases">
        <authorList>
            <person name="Huq M.A."/>
        </authorList>
    </citation>
    <scope>NUCLEOTIDE SEQUENCE [LARGE SCALE GENOMIC DNA]</scope>
    <source>
        <strain evidence="2 3">MAH-25</strain>
    </source>
</reference>
<keyword evidence="3" id="KW-1185">Reference proteome</keyword>
<dbReference type="Pfam" id="PF13712">
    <property type="entry name" value="Glyco_tranf_2_5"/>
    <property type="match status" value="1"/>
</dbReference>
<dbReference type="Gene3D" id="3.90.550.10">
    <property type="entry name" value="Spore Coat Polysaccharide Biosynthesis Protein SpsA, Chain A"/>
    <property type="match status" value="1"/>
</dbReference>
<name>A0A6N8J201_9BURK</name>
<feature type="domain" description="Streptomycin biosynthesis protein StrF" evidence="1">
    <location>
        <begin position="78"/>
        <end position="230"/>
    </location>
</feature>
<dbReference type="InterPro" id="IPR059123">
    <property type="entry name" value="StrF_dom"/>
</dbReference>